<keyword evidence="2" id="KW-1133">Transmembrane helix</keyword>
<feature type="non-terminal residue" evidence="3">
    <location>
        <position position="1"/>
    </location>
</feature>
<reference evidence="3" key="1">
    <citation type="journal article" date="2012" name="Proc. Natl. Acad. Sci. U.S.A.">
        <title>Antigenic diversity is generated by distinct evolutionary mechanisms in African trypanosome species.</title>
        <authorList>
            <person name="Jackson A.P."/>
            <person name="Berry A."/>
            <person name="Aslett M."/>
            <person name="Allison H.C."/>
            <person name="Burton P."/>
            <person name="Vavrova-Anderson J."/>
            <person name="Brown R."/>
            <person name="Browne H."/>
            <person name="Corton N."/>
            <person name="Hauser H."/>
            <person name="Gamble J."/>
            <person name="Gilderthorp R."/>
            <person name="Marcello L."/>
            <person name="McQuillan J."/>
            <person name="Otto T.D."/>
            <person name="Quail M.A."/>
            <person name="Sanders M.J."/>
            <person name="van Tonder A."/>
            <person name="Ginger M.L."/>
            <person name="Field M.C."/>
            <person name="Barry J.D."/>
            <person name="Hertz-Fowler C."/>
            <person name="Berriman M."/>
        </authorList>
    </citation>
    <scope>NUCLEOTIDE SEQUENCE</scope>
    <source>
        <strain evidence="3">Y486</strain>
    </source>
</reference>
<accession>G0U0J6</accession>
<proteinExistence type="predicted"/>
<name>G0U0J6_TRYVY</name>
<feature type="compositionally biased region" description="Low complexity" evidence="1">
    <location>
        <begin position="29"/>
        <end position="46"/>
    </location>
</feature>
<protein>
    <submittedName>
        <fullName evidence="3">Uncharacterized protein</fullName>
    </submittedName>
</protein>
<organism evidence="3">
    <name type="scientific">Trypanosoma vivax (strain Y486)</name>
    <dbReference type="NCBI Taxonomy" id="1055687"/>
    <lineage>
        <taxon>Eukaryota</taxon>
        <taxon>Discoba</taxon>
        <taxon>Euglenozoa</taxon>
        <taxon>Kinetoplastea</taxon>
        <taxon>Metakinetoplastina</taxon>
        <taxon>Trypanosomatida</taxon>
        <taxon>Trypanosomatidae</taxon>
        <taxon>Trypanosoma</taxon>
        <taxon>Duttonella</taxon>
    </lineage>
</organism>
<evidence type="ECO:0000256" key="2">
    <source>
        <dbReference type="SAM" id="Phobius"/>
    </source>
</evidence>
<dbReference type="EMBL" id="HE573024">
    <property type="protein sequence ID" value="CCC49595.1"/>
    <property type="molecule type" value="Genomic_DNA"/>
</dbReference>
<dbReference type="VEuPathDB" id="TriTrypDB:TvY486_0802040"/>
<keyword evidence="2" id="KW-0472">Membrane</keyword>
<keyword evidence="2" id="KW-0812">Transmembrane</keyword>
<dbReference type="AlphaFoldDB" id="G0U0J6"/>
<feature type="transmembrane region" description="Helical" evidence="2">
    <location>
        <begin position="107"/>
        <end position="130"/>
    </location>
</feature>
<feature type="region of interest" description="Disordered" evidence="1">
    <location>
        <begin position="26"/>
        <end position="46"/>
    </location>
</feature>
<sequence>EGLLSHDIGDNYVVLCEVHSGLTVDGIDPSKSSTPQPTTTTTRTPPRSTVVATDAVNTSTVNKEQLYKGELYTEIENPYTVLEYNQETDVNQSSDIAALSRREGEHWYIIFVAACLIAAIILIIIVAAYARRISSKDAFRPIAPMTIREGGGLIATAAQRETQLPTSCATSNFDTTSLMDHMCGYFLCDEEW</sequence>
<evidence type="ECO:0000256" key="1">
    <source>
        <dbReference type="SAM" id="MobiDB-lite"/>
    </source>
</evidence>
<gene>
    <name evidence="3" type="ORF">TVY486_0802040</name>
</gene>
<evidence type="ECO:0000313" key="3">
    <source>
        <dbReference type="EMBL" id="CCC49595.1"/>
    </source>
</evidence>